<name>A0A1B9GZ90_9TREE</name>
<feature type="binding site" evidence="6">
    <location>
        <position position="236"/>
    </location>
    <ligand>
        <name>Zn(2+)</name>
        <dbReference type="ChEBI" id="CHEBI:29105"/>
    </ligand>
</feature>
<evidence type="ECO:0000256" key="3">
    <source>
        <dbReference type="ARBA" id="ARBA00022692"/>
    </source>
</evidence>
<feature type="transmembrane region" description="Helical" evidence="8">
    <location>
        <begin position="216"/>
        <end position="233"/>
    </location>
</feature>
<dbReference type="GO" id="GO:0006882">
    <property type="term" value="P:intracellular zinc ion homeostasis"/>
    <property type="evidence" value="ECO:0007669"/>
    <property type="project" value="TreeGrafter"/>
</dbReference>
<evidence type="ECO:0000256" key="2">
    <source>
        <dbReference type="ARBA" id="ARBA00007018"/>
    </source>
</evidence>
<feature type="region of interest" description="Disordered" evidence="7">
    <location>
        <begin position="40"/>
        <end position="104"/>
    </location>
</feature>
<proteinExistence type="inferred from homology"/>
<dbReference type="EMBL" id="KI669496">
    <property type="protein sequence ID" value="OCF36314.1"/>
    <property type="molecule type" value="Genomic_DNA"/>
</dbReference>
<keyword evidence="6" id="KW-0862">Zinc</keyword>
<dbReference type="Pfam" id="PF03006">
    <property type="entry name" value="HlyIII"/>
    <property type="match status" value="1"/>
</dbReference>
<evidence type="ECO:0000256" key="1">
    <source>
        <dbReference type="ARBA" id="ARBA00004141"/>
    </source>
</evidence>
<dbReference type="GO" id="GO:0038023">
    <property type="term" value="F:signaling receptor activity"/>
    <property type="evidence" value="ECO:0007669"/>
    <property type="project" value="TreeGrafter"/>
</dbReference>
<keyword evidence="6" id="KW-0479">Metal-binding</keyword>
<dbReference type="GO" id="GO:0046872">
    <property type="term" value="F:metal ion binding"/>
    <property type="evidence" value="ECO:0007669"/>
    <property type="project" value="UniProtKB-KW"/>
</dbReference>
<evidence type="ECO:0000256" key="6">
    <source>
        <dbReference type="PIRSR" id="PIRSR604254-1"/>
    </source>
</evidence>
<feature type="transmembrane region" description="Helical" evidence="8">
    <location>
        <begin position="342"/>
        <end position="361"/>
    </location>
</feature>
<feature type="transmembrane region" description="Helical" evidence="8">
    <location>
        <begin position="173"/>
        <end position="196"/>
    </location>
</feature>
<evidence type="ECO:0000313" key="10">
    <source>
        <dbReference type="Proteomes" id="UP000092666"/>
    </source>
</evidence>
<feature type="transmembrane region" description="Helical" evidence="8">
    <location>
        <begin position="254"/>
        <end position="273"/>
    </location>
</feature>
<dbReference type="InterPro" id="IPR004254">
    <property type="entry name" value="AdipoR/HlyIII-related"/>
</dbReference>
<feature type="binding site" evidence="6">
    <location>
        <position position="380"/>
    </location>
    <ligand>
        <name>Zn(2+)</name>
        <dbReference type="ChEBI" id="CHEBI:29105"/>
    </ligand>
</feature>
<sequence length="445" mass="48177">MTLFRRGRSQALCGNLEPTNHSTDHMCSDRIVTVGTFSGENPSSQLISPASSVTSSPISSRSSSLSPTRSSSRITLTSFSDGSGPSPPIIDDKLEDSNQGYSPNHHRRSAVFALEPAEALTLSFHEARALMPWQMDNENIRRGYRRPTPSFKGCVWSIVGYLHNETVNILSHLIGAVTFLLLLPLHLMSTLVPASPLPFVHSSHHHLVPHTLHDKIALTVYLLAAFACLGLSATFHTVSCHSKDVSNAAHRGDYIGIIVLVVGSTCPGIYYAFHGQLFWQLTYIAFIAAIGLAAGSVILSPHYRSNRWHRTLTFIGLGASACFPYAHVLITQGLAHARSVMSIDLIIMGGLIYVIGALVYATRIPEVLSPGTFDYFGSSHQIFHILVNCGTVCQYLALRGMIFGRAAAVGQAMAEEDAAAAAVADDRWSLIASIALKKFVERGLA</sequence>
<reference evidence="10" key="2">
    <citation type="submission" date="2013-12" db="EMBL/GenBank/DDBJ databases">
        <title>Evolution of pathogenesis and genome organization in the Tremellales.</title>
        <authorList>
            <person name="Cuomo C."/>
            <person name="Litvintseva A."/>
            <person name="Heitman J."/>
            <person name="Chen Y."/>
            <person name="Sun S."/>
            <person name="Springer D."/>
            <person name="Dromer F."/>
            <person name="Young S."/>
            <person name="Zeng Q."/>
            <person name="Chapman S."/>
            <person name="Gujja S."/>
            <person name="Saif S."/>
            <person name="Birren B."/>
        </authorList>
    </citation>
    <scope>NUCLEOTIDE SEQUENCE [LARGE SCALE GENOMIC DNA]</scope>
    <source>
        <strain evidence="10">BCC8398</strain>
    </source>
</reference>
<keyword evidence="10" id="KW-1185">Reference proteome</keyword>
<dbReference type="GO" id="GO:0016020">
    <property type="term" value="C:membrane"/>
    <property type="evidence" value="ECO:0007669"/>
    <property type="project" value="UniProtKB-SubCell"/>
</dbReference>
<evidence type="ECO:0000256" key="7">
    <source>
        <dbReference type="SAM" id="MobiDB-lite"/>
    </source>
</evidence>
<reference evidence="9 10" key="1">
    <citation type="submission" date="2013-07" db="EMBL/GenBank/DDBJ databases">
        <title>The Genome Sequence of Cryptococcus heveanensis BCC8398.</title>
        <authorList>
            <consortium name="The Broad Institute Genome Sequencing Platform"/>
            <person name="Cuomo C."/>
            <person name="Litvintseva A."/>
            <person name="Chen Y."/>
            <person name="Heitman J."/>
            <person name="Sun S."/>
            <person name="Springer D."/>
            <person name="Dromer F."/>
            <person name="Young S.K."/>
            <person name="Zeng Q."/>
            <person name="Gargeya S."/>
            <person name="Fitzgerald M."/>
            <person name="Abouelleil A."/>
            <person name="Alvarado L."/>
            <person name="Berlin A.M."/>
            <person name="Chapman S.B."/>
            <person name="Dewar J."/>
            <person name="Goldberg J."/>
            <person name="Griggs A."/>
            <person name="Gujja S."/>
            <person name="Hansen M."/>
            <person name="Howarth C."/>
            <person name="Imamovic A."/>
            <person name="Larimer J."/>
            <person name="McCowan C."/>
            <person name="Murphy C."/>
            <person name="Pearson M."/>
            <person name="Priest M."/>
            <person name="Roberts A."/>
            <person name="Saif S."/>
            <person name="Shea T."/>
            <person name="Sykes S."/>
            <person name="Wortman J."/>
            <person name="Nusbaum C."/>
            <person name="Birren B."/>
        </authorList>
    </citation>
    <scope>NUCLEOTIDE SEQUENCE [LARGE SCALE GENOMIC DNA]</scope>
    <source>
        <strain evidence="9 10">BCC8398</strain>
    </source>
</reference>
<evidence type="ECO:0000256" key="8">
    <source>
        <dbReference type="SAM" id="Phobius"/>
    </source>
</evidence>
<evidence type="ECO:0000256" key="4">
    <source>
        <dbReference type="ARBA" id="ARBA00022989"/>
    </source>
</evidence>
<feature type="compositionally biased region" description="Low complexity" evidence="7">
    <location>
        <begin position="46"/>
        <end position="80"/>
    </location>
</feature>
<dbReference type="PANTHER" id="PTHR20855">
    <property type="entry name" value="ADIPOR/PROGESTIN RECEPTOR-RELATED"/>
    <property type="match status" value="1"/>
</dbReference>
<organism evidence="9 10">
    <name type="scientific">Kwoniella heveanensis BCC8398</name>
    <dbReference type="NCBI Taxonomy" id="1296120"/>
    <lineage>
        <taxon>Eukaryota</taxon>
        <taxon>Fungi</taxon>
        <taxon>Dikarya</taxon>
        <taxon>Basidiomycota</taxon>
        <taxon>Agaricomycotina</taxon>
        <taxon>Tremellomycetes</taxon>
        <taxon>Tremellales</taxon>
        <taxon>Cryptococcaceae</taxon>
        <taxon>Kwoniella</taxon>
    </lineage>
</organism>
<dbReference type="STRING" id="1296120.A0A1B9GZ90"/>
<evidence type="ECO:0000256" key="5">
    <source>
        <dbReference type="ARBA" id="ARBA00023136"/>
    </source>
</evidence>
<dbReference type="Proteomes" id="UP000092666">
    <property type="component" value="Unassembled WGS sequence"/>
</dbReference>
<evidence type="ECO:0000313" key="9">
    <source>
        <dbReference type="EMBL" id="OCF36314.1"/>
    </source>
</evidence>
<dbReference type="OrthoDB" id="529367at2759"/>
<comment type="similarity">
    <text evidence="2">Belongs to the ADIPOR family.</text>
</comment>
<gene>
    <name evidence="9" type="ORF">I316_02189</name>
</gene>
<accession>A0A1B9GZ90</accession>
<dbReference type="AlphaFoldDB" id="A0A1B9GZ90"/>
<feature type="transmembrane region" description="Helical" evidence="8">
    <location>
        <begin position="279"/>
        <end position="299"/>
    </location>
</feature>
<keyword evidence="4 8" id="KW-1133">Transmembrane helix</keyword>
<comment type="subcellular location">
    <subcellularLocation>
        <location evidence="1">Membrane</location>
        <topology evidence="1">Multi-pass membrane protein</topology>
    </subcellularLocation>
</comment>
<feature type="transmembrane region" description="Helical" evidence="8">
    <location>
        <begin position="311"/>
        <end position="330"/>
    </location>
</feature>
<feature type="binding site" evidence="6">
    <location>
        <position position="384"/>
    </location>
    <ligand>
        <name>Zn(2+)</name>
        <dbReference type="ChEBI" id="CHEBI:29105"/>
    </ligand>
</feature>
<protein>
    <submittedName>
        <fullName evidence="9">Integral membrane protein</fullName>
    </submittedName>
</protein>
<dbReference type="PANTHER" id="PTHR20855:SF52">
    <property type="entry name" value="ADIPONECTIN RECEPTOR PROTEIN"/>
    <property type="match status" value="1"/>
</dbReference>
<keyword evidence="3 8" id="KW-0812">Transmembrane</keyword>
<keyword evidence="5 8" id="KW-0472">Membrane</keyword>